<dbReference type="InterPro" id="IPR011333">
    <property type="entry name" value="SKP1/BTB/POZ_sf"/>
</dbReference>
<dbReference type="PANTHER" id="PTHR47843:SF2">
    <property type="entry name" value="BTB DOMAIN-CONTAINING PROTEIN"/>
    <property type="match status" value="1"/>
</dbReference>
<dbReference type="Pfam" id="PF00651">
    <property type="entry name" value="BTB"/>
    <property type="match status" value="1"/>
</dbReference>
<dbReference type="SUPFAM" id="SSF54695">
    <property type="entry name" value="POZ domain"/>
    <property type="match status" value="1"/>
</dbReference>
<dbReference type="eggNOG" id="ENOG502RN34">
    <property type="taxonomic scope" value="Eukaryota"/>
</dbReference>
<dbReference type="Proteomes" id="UP000011761">
    <property type="component" value="Unassembled WGS sequence"/>
</dbReference>
<evidence type="ECO:0000313" key="2">
    <source>
        <dbReference type="EMBL" id="EMC94153.1"/>
    </source>
</evidence>
<organism evidence="2 3">
    <name type="scientific">Baudoinia panamericana (strain UAMH 10762)</name>
    <name type="common">Angels' share fungus</name>
    <name type="synonym">Baudoinia compniacensis (strain UAMH 10762)</name>
    <dbReference type="NCBI Taxonomy" id="717646"/>
    <lineage>
        <taxon>Eukaryota</taxon>
        <taxon>Fungi</taxon>
        <taxon>Dikarya</taxon>
        <taxon>Ascomycota</taxon>
        <taxon>Pezizomycotina</taxon>
        <taxon>Dothideomycetes</taxon>
        <taxon>Dothideomycetidae</taxon>
        <taxon>Mycosphaerellales</taxon>
        <taxon>Teratosphaeriaceae</taxon>
        <taxon>Baudoinia</taxon>
    </lineage>
</organism>
<dbReference type="EMBL" id="KB445559">
    <property type="protein sequence ID" value="EMC94153.1"/>
    <property type="molecule type" value="Genomic_DNA"/>
</dbReference>
<dbReference type="Gene3D" id="3.30.710.10">
    <property type="entry name" value="Potassium Channel Kv1.1, Chain A"/>
    <property type="match status" value="1"/>
</dbReference>
<name>M2MRP3_BAUPA</name>
<dbReference type="HOGENOM" id="CLU_068279_3_0_1"/>
<dbReference type="SMART" id="SM00225">
    <property type="entry name" value="BTB"/>
    <property type="match status" value="1"/>
</dbReference>
<protein>
    <recommendedName>
        <fullName evidence="1">BTB domain-containing protein</fullName>
    </recommendedName>
</protein>
<accession>M2MRP3</accession>
<dbReference type="PROSITE" id="PS50097">
    <property type="entry name" value="BTB"/>
    <property type="match status" value="1"/>
</dbReference>
<dbReference type="RefSeq" id="XP_007679059.1">
    <property type="nucleotide sequence ID" value="XM_007680869.1"/>
</dbReference>
<feature type="domain" description="BTB" evidence="1">
    <location>
        <begin position="18"/>
        <end position="87"/>
    </location>
</feature>
<gene>
    <name evidence="2" type="ORF">BAUCODRAFT_112939</name>
</gene>
<sequence>MGSDDQPPAKRRRMDLSKSILVLVGKEEKPFTVPRSFLTKSSEFFVTCLNGAWKEASSKEVKLPDIMPDIFEIYLQWLYTGELVYTDQDLNDMPGGDIILALAVYRALIRLAIAGDVLQDIPFRNAVVDATISVLPKIPILPSAGLINLAYENLPRAGGLIRLMVRDAAGSWIAQDTPCEEGPAKFLADVIGELRTAMRNGTILRDYVKLEERCTYHEHNDRVPKCETAKK</sequence>
<proteinExistence type="predicted"/>
<evidence type="ECO:0000313" key="3">
    <source>
        <dbReference type="Proteomes" id="UP000011761"/>
    </source>
</evidence>
<dbReference type="PANTHER" id="PTHR47843">
    <property type="entry name" value="BTB DOMAIN-CONTAINING PROTEIN-RELATED"/>
    <property type="match status" value="1"/>
</dbReference>
<dbReference type="InterPro" id="IPR000210">
    <property type="entry name" value="BTB/POZ_dom"/>
</dbReference>
<dbReference type="OMA" id="WKSATHA"/>
<dbReference type="STRING" id="717646.M2MRP3"/>
<keyword evidence="3" id="KW-1185">Reference proteome</keyword>
<reference evidence="2 3" key="1">
    <citation type="journal article" date="2012" name="PLoS Pathog.">
        <title>Diverse lifestyles and strategies of plant pathogenesis encoded in the genomes of eighteen Dothideomycetes fungi.</title>
        <authorList>
            <person name="Ohm R.A."/>
            <person name="Feau N."/>
            <person name="Henrissat B."/>
            <person name="Schoch C.L."/>
            <person name="Horwitz B.A."/>
            <person name="Barry K.W."/>
            <person name="Condon B.J."/>
            <person name="Copeland A.C."/>
            <person name="Dhillon B."/>
            <person name="Glaser F."/>
            <person name="Hesse C.N."/>
            <person name="Kosti I."/>
            <person name="LaButti K."/>
            <person name="Lindquist E.A."/>
            <person name="Lucas S."/>
            <person name="Salamov A.A."/>
            <person name="Bradshaw R.E."/>
            <person name="Ciuffetti L."/>
            <person name="Hamelin R.C."/>
            <person name="Kema G.H.J."/>
            <person name="Lawrence C."/>
            <person name="Scott J.A."/>
            <person name="Spatafora J.W."/>
            <person name="Turgeon B.G."/>
            <person name="de Wit P.J.G.M."/>
            <person name="Zhong S."/>
            <person name="Goodwin S.B."/>
            <person name="Grigoriev I.V."/>
        </authorList>
    </citation>
    <scope>NUCLEOTIDE SEQUENCE [LARGE SCALE GENOMIC DNA]</scope>
    <source>
        <strain evidence="2 3">UAMH 10762</strain>
    </source>
</reference>
<dbReference type="GeneID" id="19107213"/>
<dbReference type="OrthoDB" id="1022638at2759"/>
<dbReference type="KEGG" id="bcom:BAUCODRAFT_112939"/>
<dbReference type="AlphaFoldDB" id="M2MRP3"/>
<evidence type="ECO:0000259" key="1">
    <source>
        <dbReference type="PROSITE" id="PS50097"/>
    </source>
</evidence>